<organism evidence="2 3">
    <name type="scientific">Muribaculum gordoncarteri</name>
    <dbReference type="NCBI Taxonomy" id="2530390"/>
    <lineage>
        <taxon>Bacteria</taxon>
        <taxon>Pseudomonadati</taxon>
        <taxon>Bacteroidota</taxon>
        <taxon>Bacteroidia</taxon>
        <taxon>Bacteroidales</taxon>
        <taxon>Muribaculaceae</taxon>
        <taxon>Muribaculum</taxon>
    </lineage>
</organism>
<reference evidence="2 3" key="1">
    <citation type="submission" date="2019-02" db="EMBL/GenBank/DDBJ databases">
        <title>Isolation and identification of novel species under the genus Muribaculum.</title>
        <authorList>
            <person name="Miyake S."/>
            <person name="Ding Y."/>
            <person name="Low A."/>
            <person name="Soh M."/>
            <person name="Seedorf H."/>
        </authorList>
    </citation>
    <scope>NUCLEOTIDE SEQUENCE [LARGE SCALE GENOMIC DNA]</scope>
    <source>
        <strain evidence="2 3">TLL-A4</strain>
    </source>
</reference>
<dbReference type="OrthoDB" id="1524821at2"/>
<evidence type="ECO:0000313" key="3">
    <source>
        <dbReference type="Proteomes" id="UP000297031"/>
    </source>
</evidence>
<keyword evidence="3" id="KW-1185">Reference proteome</keyword>
<proteinExistence type="predicted"/>
<evidence type="ECO:0000256" key="1">
    <source>
        <dbReference type="SAM" id="MobiDB-lite"/>
    </source>
</evidence>
<feature type="compositionally biased region" description="Acidic residues" evidence="1">
    <location>
        <begin position="177"/>
        <end position="205"/>
    </location>
</feature>
<dbReference type="KEGG" id="mgod:E7746_10685"/>
<feature type="region of interest" description="Disordered" evidence="1">
    <location>
        <begin position="170"/>
        <end position="220"/>
    </location>
</feature>
<feature type="compositionally biased region" description="Basic and acidic residues" evidence="1">
    <location>
        <begin position="206"/>
        <end position="220"/>
    </location>
</feature>
<gene>
    <name evidence="2" type="ORF">E7746_10685</name>
</gene>
<sequence length="220" mass="25212">MRQKLINWKIMYNFAADFQKTIVGKFSAYKLPLKSLPVGSQEFDYHLDKQFFVDMESSDIHGADLDVHVTVVNKGDIYDMTIDIAGEITLVCDRCLDDLEWPVDTSYHIFVKYGPDFNDDSDELLEIPEGDAYLNIAYMIYDTVALTIPIKHVHPLGKCNRAMSTLLKKHRAQGSAGEEDEDEEMMDEIMEEVDDTIDDASSDDNTDPRWDELKKLNDNN</sequence>
<dbReference type="AlphaFoldDB" id="A0A4P7VQ63"/>
<dbReference type="EMBL" id="CP039393">
    <property type="protein sequence ID" value="QCD36309.1"/>
    <property type="molecule type" value="Genomic_DNA"/>
</dbReference>
<accession>A0A4P7VQ63</accession>
<dbReference type="Proteomes" id="UP000297031">
    <property type="component" value="Chromosome"/>
</dbReference>
<dbReference type="Pfam" id="PF02620">
    <property type="entry name" value="YceD"/>
    <property type="match status" value="1"/>
</dbReference>
<protein>
    <submittedName>
        <fullName evidence="2">DUF177 domain-containing protein</fullName>
    </submittedName>
</protein>
<name>A0A4P7VQ63_9BACT</name>
<evidence type="ECO:0000313" key="2">
    <source>
        <dbReference type="EMBL" id="QCD36309.1"/>
    </source>
</evidence>
<dbReference type="InterPro" id="IPR003772">
    <property type="entry name" value="YceD"/>
</dbReference>